<dbReference type="EMBL" id="JACJSG010000005">
    <property type="protein sequence ID" value="MBD2500067.1"/>
    <property type="molecule type" value="Genomic_DNA"/>
</dbReference>
<gene>
    <name evidence="1" type="ORF">H6G83_05430</name>
</gene>
<dbReference type="Proteomes" id="UP000661112">
    <property type="component" value="Unassembled WGS sequence"/>
</dbReference>
<organism evidence="1 2">
    <name type="scientific">Anabaena azotica FACHB-119</name>
    <dbReference type="NCBI Taxonomy" id="947527"/>
    <lineage>
        <taxon>Bacteria</taxon>
        <taxon>Bacillati</taxon>
        <taxon>Cyanobacteriota</taxon>
        <taxon>Cyanophyceae</taxon>
        <taxon>Nostocales</taxon>
        <taxon>Nostocaceae</taxon>
        <taxon>Anabaena</taxon>
        <taxon>Anabaena azotica</taxon>
    </lineage>
</organism>
<dbReference type="RefSeq" id="WP_190468120.1">
    <property type="nucleotide sequence ID" value="NZ_JACJSG010000005.1"/>
</dbReference>
<name>A0ABR8CZH5_9NOST</name>
<evidence type="ECO:0000313" key="2">
    <source>
        <dbReference type="Proteomes" id="UP000661112"/>
    </source>
</evidence>
<keyword evidence="2" id="KW-1185">Reference proteome</keyword>
<proteinExistence type="predicted"/>
<accession>A0ABR8CZH5</accession>
<protein>
    <submittedName>
        <fullName evidence="1">Uncharacterized protein</fullName>
    </submittedName>
</protein>
<evidence type="ECO:0000313" key="1">
    <source>
        <dbReference type="EMBL" id="MBD2500067.1"/>
    </source>
</evidence>
<sequence length="67" mass="7980">MNYAHQRLKPAPRLGQKMMLVGYQCNFRRSQIQNGQFIASEMEHFFREFPVSLIMQGLIECIFWAEI</sequence>
<comment type="caution">
    <text evidence="1">The sequence shown here is derived from an EMBL/GenBank/DDBJ whole genome shotgun (WGS) entry which is preliminary data.</text>
</comment>
<reference evidence="1 2" key="1">
    <citation type="journal article" date="2020" name="ISME J.">
        <title>Comparative genomics reveals insights into cyanobacterial evolution and habitat adaptation.</title>
        <authorList>
            <person name="Chen M.Y."/>
            <person name="Teng W.K."/>
            <person name="Zhao L."/>
            <person name="Hu C.X."/>
            <person name="Zhou Y.K."/>
            <person name="Han B.P."/>
            <person name="Song L.R."/>
            <person name="Shu W.S."/>
        </authorList>
    </citation>
    <scope>NUCLEOTIDE SEQUENCE [LARGE SCALE GENOMIC DNA]</scope>
    <source>
        <strain evidence="1 2">FACHB-119</strain>
    </source>
</reference>